<organism evidence="4 5">
    <name type="scientific">Striga asiatica</name>
    <name type="common">Asiatic witchweed</name>
    <name type="synonym">Buchnera asiatica</name>
    <dbReference type="NCBI Taxonomy" id="4170"/>
    <lineage>
        <taxon>Eukaryota</taxon>
        <taxon>Viridiplantae</taxon>
        <taxon>Streptophyta</taxon>
        <taxon>Embryophyta</taxon>
        <taxon>Tracheophyta</taxon>
        <taxon>Spermatophyta</taxon>
        <taxon>Magnoliopsida</taxon>
        <taxon>eudicotyledons</taxon>
        <taxon>Gunneridae</taxon>
        <taxon>Pentapetalae</taxon>
        <taxon>asterids</taxon>
        <taxon>lamiids</taxon>
        <taxon>Lamiales</taxon>
        <taxon>Orobanchaceae</taxon>
        <taxon>Buchnereae</taxon>
        <taxon>Striga</taxon>
    </lineage>
</organism>
<dbReference type="PROSITE" id="PS50053">
    <property type="entry name" value="UBIQUITIN_2"/>
    <property type="match status" value="1"/>
</dbReference>
<dbReference type="AlphaFoldDB" id="A0A5A7QW09"/>
<name>A0A5A7QW09_STRAF</name>
<dbReference type="PANTHER" id="PTHR10666">
    <property type="entry name" value="UBIQUITIN"/>
    <property type="match status" value="1"/>
</dbReference>
<dbReference type="SMART" id="SM00213">
    <property type="entry name" value="UBQ"/>
    <property type="match status" value="1"/>
</dbReference>
<evidence type="ECO:0000313" key="5">
    <source>
        <dbReference type="Proteomes" id="UP000325081"/>
    </source>
</evidence>
<dbReference type="InterPro" id="IPR050158">
    <property type="entry name" value="Ubiquitin_ubiquitin-like"/>
</dbReference>
<keyword evidence="5" id="KW-1185">Reference proteome</keyword>
<gene>
    <name evidence="4" type="ORF">STAS_26793</name>
</gene>
<dbReference type="PRINTS" id="PR00348">
    <property type="entry name" value="UBIQUITIN"/>
</dbReference>
<dbReference type="GO" id="GO:0003729">
    <property type="term" value="F:mRNA binding"/>
    <property type="evidence" value="ECO:0007669"/>
    <property type="project" value="UniProtKB-ARBA"/>
</dbReference>
<evidence type="ECO:0000313" key="4">
    <source>
        <dbReference type="EMBL" id="GER49543.1"/>
    </source>
</evidence>
<dbReference type="Pfam" id="PF00240">
    <property type="entry name" value="ubiquitin"/>
    <property type="match status" value="1"/>
</dbReference>
<keyword evidence="2" id="KW-0832">Ubl conjugation</keyword>
<accession>A0A5A7QW09</accession>
<dbReference type="InterPro" id="IPR000626">
    <property type="entry name" value="Ubiquitin-like_dom"/>
</dbReference>
<evidence type="ECO:0000259" key="3">
    <source>
        <dbReference type="PROSITE" id="PS50053"/>
    </source>
</evidence>
<reference evidence="5" key="1">
    <citation type="journal article" date="2019" name="Curr. Biol.">
        <title>Genome Sequence of Striga asiatica Provides Insight into the Evolution of Plant Parasitism.</title>
        <authorList>
            <person name="Yoshida S."/>
            <person name="Kim S."/>
            <person name="Wafula E.K."/>
            <person name="Tanskanen J."/>
            <person name="Kim Y.M."/>
            <person name="Honaas L."/>
            <person name="Yang Z."/>
            <person name="Spallek T."/>
            <person name="Conn C.E."/>
            <person name="Ichihashi Y."/>
            <person name="Cheong K."/>
            <person name="Cui S."/>
            <person name="Der J.P."/>
            <person name="Gundlach H."/>
            <person name="Jiao Y."/>
            <person name="Hori C."/>
            <person name="Ishida J.K."/>
            <person name="Kasahara H."/>
            <person name="Kiba T."/>
            <person name="Kim M.S."/>
            <person name="Koo N."/>
            <person name="Laohavisit A."/>
            <person name="Lee Y.H."/>
            <person name="Lumba S."/>
            <person name="McCourt P."/>
            <person name="Mortimer J.C."/>
            <person name="Mutuku J.M."/>
            <person name="Nomura T."/>
            <person name="Sasaki-Sekimoto Y."/>
            <person name="Seto Y."/>
            <person name="Wang Y."/>
            <person name="Wakatake T."/>
            <person name="Sakakibara H."/>
            <person name="Demura T."/>
            <person name="Yamaguchi S."/>
            <person name="Yoneyama K."/>
            <person name="Manabe R.I."/>
            <person name="Nelson D.C."/>
            <person name="Schulman A.H."/>
            <person name="Timko M.P."/>
            <person name="dePamphilis C.W."/>
            <person name="Choi D."/>
            <person name="Shirasu K."/>
        </authorList>
    </citation>
    <scope>NUCLEOTIDE SEQUENCE [LARGE SCALE GENOMIC DNA]</scope>
    <source>
        <strain evidence="5">cv. UVA1</strain>
    </source>
</reference>
<sequence>MQIFVRLMCGKRIKLEVESTDTIHSVKRKIESLERTRLCDHRLIFNGWCLEACKTLADYEIEKGCTIDVMLRYASSCVPYSDYSKLIEKVESLEGSLKLARERESHTAKLLEAESAAHSRLQSKVDLMAQMFDALLRPP</sequence>
<dbReference type="OrthoDB" id="419317at2759"/>
<proteinExistence type="predicted"/>
<dbReference type="SUPFAM" id="SSF54236">
    <property type="entry name" value="Ubiquitin-like"/>
    <property type="match status" value="1"/>
</dbReference>
<protein>
    <submittedName>
        <fullName evidence="4">Ubiquitin family protein</fullName>
    </submittedName>
</protein>
<keyword evidence="1" id="KW-1017">Isopeptide bond</keyword>
<evidence type="ECO:0000256" key="1">
    <source>
        <dbReference type="ARBA" id="ARBA00022499"/>
    </source>
</evidence>
<dbReference type="Proteomes" id="UP000325081">
    <property type="component" value="Unassembled WGS sequence"/>
</dbReference>
<comment type="caution">
    <text evidence="4">The sequence shown here is derived from an EMBL/GenBank/DDBJ whole genome shotgun (WGS) entry which is preliminary data.</text>
</comment>
<evidence type="ECO:0000256" key="2">
    <source>
        <dbReference type="ARBA" id="ARBA00022843"/>
    </source>
</evidence>
<dbReference type="EMBL" id="BKCP01008671">
    <property type="protein sequence ID" value="GER49543.1"/>
    <property type="molecule type" value="Genomic_DNA"/>
</dbReference>
<feature type="domain" description="Ubiquitin-like" evidence="3">
    <location>
        <begin position="1"/>
        <end position="76"/>
    </location>
</feature>
<dbReference type="Gene3D" id="3.10.20.90">
    <property type="entry name" value="Phosphatidylinositol 3-kinase Catalytic Subunit, Chain A, domain 1"/>
    <property type="match status" value="1"/>
</dbReference>
<dbReference type="InterPro" id="IPR029071">
    <property type="entry name" value="Ubiquitin-like_domsf"/>
</dbReference>
<dbReference type="InterPro" id="IPR019956">
    <property type="entry name" value="Ubiquitin_dom"/>
</dbReference>